<evidence type="ECO:0000313" key="2">
    <source>
        <dbReference type="Proteomes" id="UP000752171"/>
    </source>
</evidence>
<sequence length="117" mass="12842">MKAFLINSASLRQIFSPTLRVISAGLQNCGSESQIFISCHLRATPHHSPPDCQNKACYFHWPSISWHSAEGNNTVCSCCETGDCTAGKTDMPSKYLQELTTVDALPLKPLWTGKLVT</sequence>
<comment type="caution">
    <text evidence="1">The sequence shown here is derived from an EMBL/GenBank/DDBJ whole genome shotgun (WGS) entry which is preliminary data.</text>
</comment>
<protein>
    <submittedName>
        <fullName evidence="1">Zona pellucida sperm-binding protein 3-like isoform X2</fullName>
    </submittedName>
</protein>
<reference evidence="1 2" key="1">
    <citation type="submission" date="2021-07" db="EMBL/GenBank/DDBJ databases">
        <authorList>
            <person name="Imarazene B."/>
            <person name="Zahm M."/>
            <person name="Klopp C."/>
            <person name="Cabau C."/>
            <person name="Beille S."/>
            <person name="Jouanno E."/>
            <person name="Castinel A."/>
            <person name="Lluch J."/>
            <person name="Gil L."/>
            <person name="Kuchtly C."/>
            <person name="Lopez Roques C."/>
            <person name="Donnadieu C."/>
            <person name="Parrinello H."/>
            <person name="Journot L."/>
            <person name="Du K."/>
            <person name="Schartl M."/>
            <person name="Retaux S."/>
            <person name="Guiguen Y."/>
        </authorList>
    </citation>
    <scope>NUCLEOTIDE SEQUENCE [LARGE SCALE GENOMIC DNA]</scope>
    <source>
        <strain evidence="1">Pach_M1</strain>
        <tissue evidence="1">Testis</tissue>
    </source>
</reference>
<gene>
    <name evidence="1" type="ORF">AMEX_G11447</name>
</gene>
<dbReference type="AlphaFoldDB" id="A0A8T2LXK4"/>
<dbReference type="EMBL" id="JAICCE010000008">
    <property type="protein sequence ID" value="KAG9274522.1"/>
    <property type="molecule type" value="Genomic_DNA"/>
</dbReference>
<dbReference type="Gene3D" id="2.60.40.4100">
    <property type="entry name" value="Zona pellucida, ZP-C domain"/>
    <property type="match status" value="1"/>
</dbReference>
<organism evidence="1 2">
    <name type="scientific">Astyanax mexicanus</name>
    <name type="common">Blind cave fish</name>
    <name type="synonym">Astyanax fasciatus mexicanus</name>
    <dbReference type="NCBI Taxonomy" id="7994"/>
    <lineage>
        <taxon>Eukaryota</taxon>
        <taxon>Metazoa</taxon>
        <taxon>Chordata</taxon>
        <taxon>Craniata</taxon>
        <taxon>Vertebrata</taxon>
        <taxon>Euteleostomi</taxon>
        <taxon>Actinopterygii</taxon>
        <taxon>Neopterygii</taxon>
        <taxon>Teleostei</taxon>
        <taxon>Ostariophysi</taxon>
        <taxon>Characiformes</taxon>
        <taxon>Characoidei</taxon>
        <taxon>Acestrorhamphidae</taxon>
        <taxon>Acestrorhamphinae</taxon>
        <taxon>Astyanax</taxon>
    </lineage>
</organism>
<proteinExistence type="predicted"/>
<dbReference type="InterPro" id="IPR042235">
    <property type="entry name" value="ZP-C_dom"/>
</dbReference>
<evidence type="ECO:0000313" key="1">
    <source>
        <dbReference type="EMBL" id="KAG9274522.1"/>
    </source>
</evidence>
<name>A0A8T2LXK4_ASTMX</name>
<accession>A0A8T2LXK4</accession>
<dbReference type="Proteomes" id="UP000752171">
    <property type="component" value="Unassembled WGS sequence"/>
</dbReference>